<dbReference type="GO" id="GO:0046872">
    <property type="term" value="F:metal ion binding"/>
    <property type="evidence" value="ECO:0007669"/>
    <property type="project" value="InterPro"/>
</dbReference>
<evidence type="ECO:0000259" key="4">
    <source>
        <dbReference type="Pfam" id="PF05193"/>
    </source>
</evidence>
<dbReference type="InterPro" id="IPR011765">
    <property type="entry name" value="Pept_M16_N"/>
</dbReference>
<name>A0A0J8D972_CLOCY</name>
<dbReference type="OrthoDB" id="9811314at2"/>
<feature type="domain" description="Peptidase M16 N-terminal" evidence="3">
    <location>
        <begin position="23"/>
        <end position="150"/>
    </location>
</feature>
<dbReference type="EMBL" id="LFVU01000006">
    <property type="protein sequence ID" value="KMT22580.1"/>
    <property type="molecule type" value="Genomic_DNA"/>
</dbReference>
<comment type="caution">
    <text evidence="5">The sequence shown here is derived from an EMBL/GenBank/DDBJ whole genome shotgun (WGS) entry which is preliminary data.</text>
</comment>
<evidence type="ECO:0000256" key="2">
    <source>
        <dbReference type="RuleBase" id="RU004447"/>
    </source>
</evidence>
<sequence length="411" mass="47371">MNKDKLKKSILKNGLKVITYEAEGNIFSLGFGVKVGSLYENEKVSGISHLIEHMLFKGTKNRNIDEFNMDLEELATEMDIYTSYDQTVLGIDVIKTKADKAMEIVADMMMNPLFDDKEFKLEKKVILEEIKMGEDDPEDIAYQGLYKEAFPSRWHNYYIAGTLKSVKATTKEEVIEHHKKYYVPNNSIMCVVSSYSHEEVLQIAERHFGDWKEGEVEAVIEEHIDIPFKKVKKHKKGISQAHVIYAFDIQNLTREESIVLTLFSEKIGSGGNSILFKELRDKRGLAYSVYSDIDFMNNLKMMYIYAGVSSENVNETCLVIDDMINYIKGEFKITEKSLSLLKERFIIDTEVTLQSSSTIVEYMMQGEIEYNNPLEYLEVLKVMNEVSTKELEEIASKVFNNPLIYILMPKE</sequence>
<dbReference type="PROSITE" id="PS00143">
    <property type="entry name" value="INSULINASE"/>
    <property type="match status" value="1"/>
</dbReference>
<dbReference type="PATRIC" id="fig|1121307.3.peg.2594"/>
<dbReference type="InterPro" id="IPR050361">
    <property type="entry name" value="MPP/UQCRC_Complex"/>
</dbReference>
<dbReference type="PANTHER" id="PTHR11851">
    <property type="entry name" value="METALLOPROTEASE"/>
    <property type="match status" value="1"/>
</dbReference>
<keyword evidence="5" id="KW-0378">Hydrolase</keyword>
<dbReference type="Pfam" id="PF05193">
    <property type="entry name" value="Peptidase_M16_C"/>
    <property type="match status" value="1"/>
</dbReference>
<dbReference type="Pfam" id="PF00675">
    <property type="entry name" value="Peptidase_M16"/>
    <property type="match status" value="1"/>
</dbReference>
<dbReference type="InterPro" id="IPR007863">
    <property type="entry name" value="Peptidase_M16_C"/>
</dbReference>
<dbReference type="GO" id="GO:0006508">
    <property type="term" value="P:proteolysis"/>
    <property type="evidence" value="ECO:0007669"/>
    <property type="project" value="UniProtKB-KW"/>
</dbReference>
<keyword evidence="6" id="KW-1185">Reference proteome</keyword>
<dbReference type="Proteomes" id="UP000036756">
    <property type="component" value="Unassembled WGS sequence"/>
</dbReference>
<organism evidence="5 6">
    <name type="scientific">Clostridium cylindrosporum DSM 605</name>
    <dbReference type="NCBI Taxonomy" id="1121307"/>
    <lineage>
        <taxon>Bacteria</taxon>
        <taxon>Bacillati</taxon>
        <taxon>Bacillota</taxon>
        <taxon>Clostridia</taxon>
        <taxon>Eubacteriales</taxon>
        <taxon>Clostridiaceae</taxon>
        <taxon>Clostridium</taxon>
    </lineage>
</organism>
<dbReference type="STRING" id="1121307.CLCY_9c00110"/>
<evidence type="ECO:0000256" key="1">
    <source>
        <dbReference type="ARBA" id="ARBA00007261"/>
    </source>
</evidence>
<dbReference type="Gene3D" id="3.30.830.10">
    <property type="entry name" value="Metalloenzyme, LuxS/M16 peptidase-like"/>
    <property type="match status" value="2"/>
</dbReference>
<protein>
    <submittedName>
        <fullName evidence="5">Zinc protease</fullName>
        <ecNumber evidence="5">3.4.24.-</ecNumber>
    </submittedName>
</protein>
<dbReference type="PANTHER" id="PTHR11851:SF49">
    <property type="entry name" value="MITOCHONDRIAL-PROCESSING PEPTIDASE SUBUNIT ALPHA"/>
    <property type="match status" value="1"/>
</dbReference>
<dbReference type="InterPro" id="IPR001431">
    <property type="entry name" value="Pept_M16_Zn_BS"/>
</dbReference>
<reference evidence="5 6" key="1">
    <citation type="submission" date="2015-06" db="EMBL/GenBank/DDBJ databases">
        <title>Draft genome sequence of the purine-degrading Clostridium cylindrosporum HC-1 (DSM 605).</title>
        <authorList>
            <person name="Poehlein A."/>
            <person name="Schiel-Bengelsdorf B."/>
            <person name="Bengelsdorf F."/>
            <person name="Daniel R."/>
            <person name="Duerre P."/>
        </authorList>
    </citation>
    <scope>NUCLEOTIDE SEQUENCE [LARGE SCALE GENOMIC DNA]</scope>
    <source>
        <strain evidence="5 6">DSM 605</strain>
    </source>
</reference>
<accession>A0A0J8D972</accession>
<feature type="domain" description="Peptidase M16 C-terminal" evidence="4">
    <location>
        <begin position="170"/>
        <end position="343"/>
    </location>
</feature>
<comment type="similarity">
    <text evidence="1 2">Belongs to the peptidase M16 family.</text>
</comment>
<dbReference type="EC" id="3.4.24.-" evidence="5"/>
<evidence type="ECO:0000313" key="5">
    <source>
        <dbReference type="EMBL" id="KMT22580.1"/>
    </source>
</evidence>
<keyword evidence="5" id="KW-0645">Protease</keyword>
<gene>
    <name evidence="5" type="ORF">CLCY_9c00110</name>
</gene>
<proteinExistence type="inferred from homology"/>
<dbReference type="GO" id="GO:0004222">
    <property type="term" value="F:metalloendopeptidase activity"/>
    <property type="evidence" value="ECO:0007669"/>
    <property type="project" value="InterPro"/>
</dbReference>
<dbReference type="SUPFAM" id="SSF63411">
    <property type="entry name" value="LuxS/MPP-like metallohydrolase"/>
    <property type="match status" value="2"/>
</dbReference>
<dbReference type="AlphaFoldDB" id="A0A0J8D972"/>
<dbReference type="InterPro" id="IPR011249">
    <property type="entry name" value="Metalloenz_LuxS/M16"/>
</dbReference>
<evidence type="ECO:0000313" key="6">
    <source>
        <dbReference type="Proteomes" id="UP000036756"/>
    </source>
</evidence>
<dbReference type="RefSeq" id="WP_048569790.1">
    <property type="nucleotide sequence ID" value="NZ_LFVU01000006.1"/>
</dbReference>
<evidence type="ECO:0000259" key="3">
    <source>
        <dbReference type="Pfam" id="PF00675"/>
    </source>
</evidence>